<dbReference type="EMBL" id="AHZU02000947">
    <property type="protein sequence ID" value="KFG38277.1"/>
    <property type="molecule type" value="Genomic_DNA"/>
</dbReference>
<evidence type="ECO:0000313" key="2">
    <source>
        <dbReference type="EMBL" id="KFG38277.1"/>
    </source>
</evidence>
<gene>
    <name evidence="2" type="ORF">TGDOM2_399730</name>
</gene>
<evidence type="ECO:0000313" key="3">
    <source>
        <dbReference type="Proteomes" id="UP000028837"/>
    </source>
</evidence>
<feature type="compositionally biased region" description="Polar residues" evidence="1">
    <location>
        <begin position="77"/>
        <end position="95"/>
    </location>
</feature>
<protein>
    <submittedName>
        <fullName evidence="2">Uncharacterized protein</fullName>
    </submittedName>
</protein>
<feature type="region of interest" description="Disordered" evidence="1">
    <location>
        <begin position="71"/>
        <end position="138"/>
    </location>
</feature>
<feature type="region of interest" description="Disordered" evidence="1">
    <location>
        <begin position="1"/>
        <end position="30"/>
    </location>
</feature>
<evidence type="ECO:0000256" key="1">
    <source>
        <dbReference type="SAM" id="MobiDB-lite"/>
    </source>
</evidence>
<dbReference type="Proteomes" id="UP000028837">
    <property type="component" value="Unassembled WGS sequence"/>
</dbReference>
<reference evidence="2 3" key="1">
    <citation type="submission" date="2014-02" db="EMBL/GenBank/DDBJ databases">
        <authorList>
            <person name="Sibley D."/>
            <person name="Venepally P."/>
            <person name="Karamycheva S."/>
            <person name="Hadjithomas M."/>
            <person name="Khan A."/>
            <person name="Brunk B."/>
            <person name="Roos D."/>
            <person name="Caler E."/>
            <person name="Lorenzi H."/>
        </authorList>
    </citation>
    <scope>NUCLEOTIDE SEQUENCE [LARGE SCALE GENOMIC DNA]</scope>
    <source>
        <strain evidence="2 3">GAB2-2007-GAL-DOM2</strain>
    </source>
</reference>
<dbReference type="VEuPathDB" id="ToxoDB:TGDOM2_399730"/>
<dbReference type="AlphaFoldDB" id="A0A086K1K9"/>
<feature type="compositionally biased region" description="Basic and acidic residues" evidence="1">
    <location>
        <begin position="96"/>
        <end position="106"/>
    </location>
</feature>
<accession>A0A086K1K9</accession>
<proteinExistence type="predicted"/>
<feature type="non-terminal residue" evidence="2">
    <location>
        <position position="1"/>
    </location>
</feature>
<comment type="caution">
    <text evidence="2">The sequence shown here is derived from an EMBL/GenBank/DDBJ whole genome shotgun (WGS) entry which is preliminary data.</text>
</comment>
<name>A0A086K1K9_TOXGO</name>
<organism evidence="2 3">
    <name type="scientific">Toxoplasma gondii GAB2-2007-GAL-DOM2</name>
    <dbReference type="NCBI Taxonomy" id="1130820"/>
    <lineage>
        <taxon>Eukaryota</taxon>
        <taxon>Sar</taxon>
        <taxon>Alveolata</taxon>
        <taxon>Apicomplexa</taxon>
        <taxon>Conoidasida</taxon>
        <taxon>Coccidia</taxon>
        <taxon>Eucoccidiorida</taxon>
        <taxon>Eimeriorina</taxon>
        <taxon>Sarcocystidae</taxon>
        <taxon>Toxoplasma</taxon>
    </lineage>
</organism>
<sequence length="138" mass="14485">VEPLALNGQRERSGVGEAAPPQRRRRRHLLPAAAEKRTPALNATFASTRPQILSSLAAGTCSAGLASTPGCGGGRTNAPSARRTQQSATSFQFTGEEQRSIPETRRKQATLVQGAFPRGLGQNGQSLSPRVDRAPVSG</sequence>